<name>A0ABQ4C4D9_9ACTN</name>
<reference evidence="1 2" key="1">
    <citation type="submission" date="2021-01" db="EMBL/GenBank/DDBJ databases">
        <title>Whole genome shotgun sequence of Asanoa iriomotensis NBRC 100142.</title>
        <authorList>
            <person name="Komaki H."/>
            <person name="Tamura T."/>
        </authorList>
    </citation>
    <scope>NUCLEOTIDE SEQUENCE [LARGE SCALE GENOMIC DNA]</scope>
    <source>
        <strain evidence="1 2">NBRC 100142</strain>
    </source>
</reference>
<keyword evidence="2" id="KW-1185">Reference proteome</keyword>
<protein>
    <submittedName>
        <fullName evidence="1">Uncharacterized protein</fullName>
    </submittedName>
</protein>
<accession>A0ABQ4C4D9</accession>
<dbReference type="Proteomes" id="UP000624325">
    <property type="component" value="Unassembled WGS sequence"/>
</dbReference>
<proteinExistence type="predicted"/>
<evidence type="ECO:0000313" key="2">
    <source>
        <dbReference type="Proteomes" id="UP000624325"/>
    </source>
</evidence>
<gene>
    <name evidence="1" type="ORF">Air01nite_37240</name>
</gene>
<sequence>MLNRAASVQFGGSNAILARVIRCHDWPTYEGWCWLDVYQLTVTGDAVERRSVFVRVAGLRTIVGPAKRGRVR</sequence>
<evidence type="ECO:0000313" key="1">
    <source>
        <dbReference type="EMBL" id="GIF57629.1"/>
    </source>
</evidence>
<organism evidence="1 2">
    <name type="scientific">Asanoa iriomotensis</name>
    <dbReference type="NCBI Taxonomy" id="234613"/>
    <lineage>
        <taxon>Bacteria</taxon>
        <taxon>Bacillati</taxon>
        <taxon>Actinomycetota</taxon>
        <taxon>Actinomycetes</taxon>
        <taxon>Micromonosporales</taxon>
        <taxon>Micromonosporaceae</taxon>
        <taxon>Asanoa</taxon>
    </lineage>
</organism>
<dbReference type="EMBL" id="BONC01000025">
    <property type="protein sequence ID" value="GIF57629.1"/>
    <property type="molecule type" value="Genomic_DNA"/>
</dbReference>
<comment type="caution">
    <text evidence="1">The sequence shown here is derived from an EMBL/GenBank/DDBJ whole genome shotgun (WGS) entry which is preliminary data.</text>
</comment>